<sequence length="390" mass="43705">MNTAMMTTRGWQALLMLALFIQLLSNQAAGADAVVTAWIDTRGKFTNTTATPSFCRWFTQGSACWNQWAVNLPLTYYKSIDLSVDNDRAKVYVRPPPKQILTVVNESTGQTASITIEVSAISQKVRHETHPVVERDINGTCTSVPSYPGSNYRQHLWYTYTSPCVARMPSTPGLQQVFFNELGMIFYPTFPDTATLSPGRWEGRLTYQLGAPTGFDFGEMYGNDTDSIDLVFRFNVLHDMQVEMPSAGTELSIMPPGGWNDFMVNQRIPERLYKNVPLQVWASSTFMVYLACQYPSRTNQCNIKHLNGTTEVPVQVALTLPGTFSEKRRPVDRLQLLDGRSQAKLIAPLGNVSNQPGTLHFDVIKADIEPMVKYPGKYSGWITIIYDANP</sequence>
<dbReference type="Proteomes" id="UP001258207">
    <property type="component" value="Chromosome"/>
</dbReference>
<dbReference type="RefSeq" id="WP_310791693.1">
    <property type="nucleotide sequence ID" value="NZ_CP134081.1"/>
</dbReference>
<proteinExistence type="predicted"/>
<gene>
    <name evidence="2" type="ORF">RI108_18400</name>
</gene>
<evidence type="ECO:0000313" key="3">
    <source>
        <dbReference type="Proteomes" id="UP001258207"/>
    </source>
</evidence>
<reference evidence="2" key="1">
    <citation type="submission" date="2023-09" db="EMBL/GenBank/DDBJ databases">
        <title>First report of Pseudomonas coleopterorum DJ13 causing leaf spot on Rhododendron pulchrum Sweet in China.</title>
        <authorList>
            <person name="Zhang Y."/>
        </authorList>
    </citation>
    <scope>NUCLEOTIDE SEQUENCE</scope>
    <source>
        <strain evidence="2">DJ13</strain>
    </source>
</reference>
<name>A0AAJ6MSW3_9PSED</name>
<protein>
    <recommendedName>
        <fullName evidence="4">CblD like pilus biogenesis initiator</fullName>
    </recommendedName>
</protein>
<feature type="chain" id="PRO_5042486699" description="CblD like pilus biogenesis initiator" evidence="1">
    <location>
        <begin position="31"/>
        <end position="390"/>
    </location>
</feature>
<feature type="signal peptide" evidence="1">
    <location>
        <begin position="1"/>
        <end position="30"/>
    </location>
</feature>
<evidence type="ECO:0000313" key="2">
    <source>
        <dbReference type="EMBL" id="WNC09224.1"/>
    </source>
</evidence>
<evidence type="ECO:0008006" key="4">
    <source>
        <dbReference type="Google" id="ProtNLM"/>
    </source>
</evidence>
<keyword evidence="1" id="KW-0732">Signal</keyword>
<organism evidence="2 3">
    <name type="scientific">Pseudomonas coleopterorum</name>
    <dbReference type="NCBI Taxonomy" id="1605838"/>
    <lineage>
        <taxon>Bacteria</taxon>
        <taxon>Pseudomonadati</taxon>
        <taxon>Pseudomonadota</taxon>
        <taxon>Gammaproteobacteria</taxon>
        <taxon>Pseudomonadales</taxon>
        <taxon>Pseudomonadaceae</taxon>
        <taxon>Pseudomonas</taxon>
    </lineage>
</organism>
<evidence type="ECO:0000256" key="1">
    <source>
        <dbReference type="SAM" id="SignalP"/>
    </source>
</evidence>
<dbReference type="AlphaFoldDB" id="A0AAJ6MSW3"/>
<dbReference type="EMBL" id="CP134081">
    <property type="protein sequence ID" value="WNC09224.1"/>
    <property type="molecule type" value="Genomic_DNA"/>
</dbReference>
<accession>A0AAJ6MSW3</accession>